<feature type="transmembrane region" description="Helical" evidence="6">
    <location>
        <begin position="268"/>
        <end position="289"/>
    </location>
</feature>
<reference evidence="8 9" key="1">
    <citation type="journal article" date="2015" name="Int. J. Syst. Evol. Microbiol.">
        <title>Hyunsoonleella pacifica sp. nov., isolated from seawater of South Pacific Gyre.</title>
        <authorList>
            <person name="Gao X."/>
            <person name="Zhang Z."/>
            <person name="Dai X."/>
            <person name="Zhang X.H."/>
        </authorList>
    </citation>
    <scope>NUCLEOTIDE SEQUENCE [LARGE SCALE GENOMIC DNA]</scope>
    <source>
        <strain evidence="8 9">SW033</strain>
    </source>
</reference>
<dbReference type="InterPro" id="IPR020846">
    <property type="entry name" value="MFS_dom"/>
</dbReference>
<dbReference type="InterPro" id="IPR036259">
    <property type="entry name" value="MFS_trans_sf"/>
</dbReference>
<feature type="transmembrane region" description="Helical" evidence="6">
    <location>
        <begin position="199"/>
        <end position="215"/>
    </location>
</feature>
<organism evidence="8 9">
    <name type="scientific">Hyunsoonleella pacifica</name>
    <dbReference type="NCBI Taxonomy" id="1080224"/>
    <lineage>
        <taxon>Bacteria</taxon>
        <taxon>Pseudomonadati</taxon>
        <taxon>Bacteroidota</taxon>
        <taxon>Flavobacteriia</taxon>
        <taxon>Flavobacteriales</taxon>
        <taxon>Flavobacteriaceae</taxon>
    </lineage>
</organism>
<feature type="transmembrane region" description="Helical" evidence="6">
    <location>
        <begin position="159"/>
        <end position="178"/>
    </location>
</feature>
<dbReference type="PANTHER" id="PTHR42718">
    <property type="entry name" value="MAJOR FACILITATOR SUPERFAMILY MULTIDRUG TRANSPORTER MFSC"/>
    <property type="match status" value="1"/>
</dbReference>
<dbReference type="GO" id="GO:0016020">
    <property type="term" value="C:membrane"/>
    <property type="evidence" value="ECO:0007669"/>
    <property type="project" value="UniProtKB-SubCell"/>
</dbReference>
<evidence type="ECO:0000313" key="8">
    <source>
        <dbReference type="EMBL" id="TBN15473.1"/>
    </source>
</evidence>
<dbReference type="InterPro" id="IPR011701">
    <property type="entry name" value="MFS"/>
</dbReference>
<dbReference type="PRINTS" id="PR01036">
    <property type="entry name" value="TCRTETB"/>
</dbReference>
<feature type="transmembrane region" description="Helical" evidence="6">
    <location>
        <begin position="227"/>
        <end position="247"/>
    </location>
</feature>
<dbReference type="GO" id="GO:0022857">
    <property type="term" value="F:transmembrane transporter activity"/>
    <property type="evidence" value="ECO:0007669"/>
    <property type="project" value="InterPro"/>
</dbReference>
<keyword evidence="5 6" id="KW-0472">Membrane</keyword>
<feature type="transmembrane region" description="Helical" evidence="6">
    <location>
        <begin position="401"/>
        <end position="423"/>
    </location>
</feature>
<feature type="transmembrane region" description="Helical" evidence="6">
    <location>
        <begin position="435"/>
        <end position="456"/>
    </location>
</feature>
<evidence type="ECO:0000313" key="9">
    <source>
        <dbReference type="Proteomes" id="UP000292372"/>
    </source>
</evidence>
<feature type="transmembrane region" description="Helical" evidence="6">
    <location>
        <begin position="75"/>
        <end position="94"/>
    </location>
</feature>
<keyword evidence="9" id="KW-1185">Reference proteome</keyword>
<dbReference type="EMBL" id="SIRS01000004">
    <property type="protein sequence ID" value="TBN15473.1"/>
    <property type="molecule type" value="Genomic_DNA"/>
</dbReference>
<evidence type="ECO:0000256" key="2">
    <source>
        <dbReference type="ARBA" id="ARBA00022448"/>
    </source>
</evidence>
<dbReference type="SUPFAM" id="SSF103473">
    <property type="entry name" value="MFS general substrate transporter"/>
    <property type="match status" value="1"/>
</dbReference>
<dbReference type="Pfam" id="PF07690">
    <property type="entry name" value="MFS_1"/>
    <property type="match status" value="1"/>
</dbReference>
<feature type="transmembrane region" description="Helical" evidence="6">
    <location>
        <begin position="47"/>
        <end position="63"/>
    </location>
</feature>
<feature type="transmembrane region" description="Helical" evidence="6">
    <location>
        <begin position="330"/>
        <end position="348"/>
    </location>
</feature>
<evidence type="ECO:0000259" key="7">
    <source>
        <dbReference type="PROSITE" id="PS50850"/>
    </source>
</evidence>
<dbReference type="OrthoDB" id="9803985at2"/>
<dbReference type="PROSITE" id="PS50850">
    <property type="entry name" value="MFS"/>
    <property type="match status" value="1"/>
</dbReference>
<protein>
    <submittedName>
        <fullName evidence="8">MFS transporter</fullName>
    </submittedName>
</protein>
<comment type="caution">
    <text evidence="8">The sequence shown here is derived from an EMBL/GenBank/DDBJ whole genome shotgun (WGS) entry which is preliminary data.</text>
</comment>
<dbReference type="Gene3D" id="1.20.1250.20">
    <property type="entry name" value="MFS general substrate transporter like domains"/>
    <property type="match status" value="1"/>
</dbReference>
<dbReference type="Gene3D" id="1.20.1720.10">
    <property type="entry name" value="Multidrug resistance protein D"/>
    <property type="match status" value="1"/>
</dbReference>
<feature type="transmembrane region" description="Helical" evidence="6">
    <location>
        <begin position="354"/>
        <end position="371"/>
    </location>
</feature>
<dbReference type="Proteomes" id="UP000292372">
    <property type="component" value="Unassembled WGS sequence"/>
</dbReference>
<sequence>MNEQTNRWVLASLSLSTLMGSLGISIANVALPTLTEAFDTTFQSVQWIVISYLLTITVTIVSIGKIGDVFGLRRVLMIGVLLYTIASLFCGIASTLWVLILARGFQGLGAAILIALSLANVKESVSKKRIGAAMGLLGTMSAIGTASGPTLGGVLIEAFSWRAIFLILIPLGIVNLILIKKHIPIRNINVQFNIKKIDWIGTLFLALTLACYTLAMTIENEFFNKGITLLLLLTAVIGSCLFLYSQTKVQAPLIQLKLFKDRNLNSSLIINAFVSNIMMATLVIGPFYLSLGLGLGEILVGIVLSIGPIISIISGIPSGKIVDGFGTKKIITIGLLLMTLGAFALSILPNKYGVVGYIIAIAILTLGYQLFQASNNTLVMMNANDNQRGIISGILNLSRNLGLITGASVMGALFACAVGKSDFEMAEVNDISKGMNITFIIAGILMLMAVLISLTINKKN</sequence>
<dbReference type="RefSeq" id="WP_130936958.1">
    <property type="nucleotide sequence ID" value="NZ_SIRS01000004.1"/>
</dbReference>
<accession>A0A4Q9FNX3</accession>
<comment type="subcellular location">
    <subcellularLocation>
        <location evidence="1">Membrane</location>
        <topology evidence="1">Multi-pass membrane protein</topology>
    </subcellularLocation>
</comment>
<proteinExistence type="predicted"/>
<keyword evidence="3 6" id="KW-0812">Transmembrane</keyword>
<evidence type="ECO:0000256" key="3">
    <source>
        <dbReference type="ARBA" id="ARBA00022692"/>
    </source>
</evidence>
<name>A0A4Q9FNX3_9FLAO</name>
<feature type="transmembrane region" description="Helical" evidence="6">
    <location>
        <begin position="130"/>
        <end position="147"/>
    </location>
</feature>
<gene>
    <name evidence="8" type="ORF">EYD46_10070</name>
</gene>
<evidence type="ECO:0000256" key="5">
    <source>
        <dbReference type="ARBA" id="ARBA00023136"/>
    </source>
</evidence>
<feature type="transmembrane region" description="Helical" evidence="6">
    <location>
        <begin position="100"/>
        <end position="118"/>
    </location>
</feature>
<feature type="domain" description="Major facilitator superfamily (MFS) profile" evidence="7">
    <location>
        <begin position="9"/>
        <end position="460"/>
    </location>
</feature>
<evidence type="ECO:0000256" key="6">
    <source>
        <dbReference type="SAM" id="Phobius"/>
    </source>
</evidence>
<dbReference type="CDD" id="cd17321">
    <property type="entry name" value="MFS_MMR_MDR_like"/>
    <property type="match status" value="1"/>
</dbReference>
<feature type="transmembrane region" description="Helical" evidence="6">
    <location>
        <begin position="295"/>
        <end position="318"/>
    </location>
</feature>
<dbReference type="PANTHER" id="PTHR42718:SF9">
    <property type="entry name" value="MAJOR FACILITATOR SUPERFAMILY MULTIDRUG TRANSPORTER MFSC"/>
    <property type="match status" value="1"/>
</dbReference>
<evidence type="ECO:0000256" key="1">
    <source>
        <dbReference type="ARBA" id="ARBA00004141"/>
    </source>
</evidence>
<dbReference type="AlphaFoldDB" id="A0A4Q9FNX3"/>
<evidence type="ECO:0000256" key="4">
    <source>
        <dbReference type="ARBA" id="ARBA00022989"/>
    </source>
</evidence>
<keyword evidence="2" id="KW-0813">Transport</keyword>
<keyword evidence="4 6" id="KW-1133">Transmembrane helix</keyword>